<evidence type="ECO:0000256" key="10">
    <source>
        <dbReference type="ARBA" id="ARBA00023004"/>
    </source>
</evidence>
<gene>
    <name evidence="17" type="ORF">NK118_07525</name>
</gene>
<comment type="similarity">
    <text evidence="15">Belongs to the helicase family. DinG subfamily.</text>
</comment>
<keyword evidence="9" id="KW-0067">ATP-binding</keyword>
<dbReference type="EMBL" id="JAMZFV010000009">
    <property type="protein sequence ID" value="MCP1110096.1"/>
    <property type="molecule type" value="Genomic_DNA"/>
</dbReference>
<evidence type="ECO:0000256" key="5">
    <source>
        <dbReference type="ARBA" id="ARBA00022763"/>
    </source>
</evidence>
<keyword evidence="18" id="KW-1185">Reference proteome</keyword>
<dbReference type="SMART" id="SM00491">
    <property type="entry name" value="HELICc2"/>
    <property type="match status" value="1"/>
</dbReference>
<accession>A0ABT1EHC4</accession>
<dbReference type="PANTHER" id="PTHR11472:SF34">
    <property type="entry name" value="REGULATOR OF TELOMERE ELONGATION HELICASE 1"/>
    <property type="match status" value="1"/>
</dbReference>
<evidence type="ECO:0000256" key="13">
    <source>
        <dbReference type="ARBA" id="ARBA00023204"/>
    </source>
</evidence>
<evidence type="ECO:0000256" key="2">
    <source>
        <dbReference type="ARBA" id="ARBA00022722"/>
    </source>
</evidence>
<evidence type="ECO:0000256" key="14">
    <source>
        <dbReference type="ARBA" id="ARBA00023235"/>
    </source>
</evidence>
<dbReference type="GO" id="GO:0004386">
    <property type="term" value="F:helicase activity"/>
    <property type="evidence" value="ECO:0007669"/>
    <property type="project" value="UniProtKB-KW"/>
</dbReference>
<dbReference type="SUPFAM" id="SSF52540">
    <property type="entry name" value="P-loop containing nucleoside triphosphate hydrolases"/>
    <property type="match status" value="2"/>
</dbReference>
<keyword evidence="13" id="KW-0234">DNA repair</keyword>
<keyword evidence="2" id="KW-0540">Nuclease</keyword>
<dbReference type="InterPro" id="IPR027417">
    <property type="entry name" value="P-loop_NTPase"/>
</dbReference>
<dbReference type="Pfam" id="PF12705">
    <property type="entry name" value="PDDEXK_1"/>
    <property type="match status" value="1"/>
</dbReference>
<evidence type="ECO:0000313" key="18">
    <source>
        <dbReference type="Proteomes" id="UP001523565"/>
    </source>
</evidence>
<dbReference type="RefSeq" id="WP_262068978.1">
    <property type="nucleotide sequence ID" value="NZ_JAMXOC010000009.1"/>
</dbReference>
<evidence type="ECO:0000256" key="8">
    <source>
        <dbReference type="ARBA" id="ARBA00022839"/>
    </source>
</evidence>
<comment type="caution">
    <text evidence="17">The sequence shown here is derived from an EMBL/GenBank/DDBJ whole genome shotgun (WGS) entry which is preliminary data.</text>
</comment>
<keyword evidence="1" id="KW-0004">4Fe-4S</keyword>
<dbReference type="InterPro" id="IPR011604">
    <property type="entry name" value="PDDEXK-like_dom_sf"/>
</dbReference>
<protein>
    <submittedName>
        <fullName evidence="17">DEAD/DEAH box helicase</fullName>
    </submittedName>
</protein>
<keyword evidence="6" id="KW-0378">Hydrolase</keyword>
<organism evidence="17 18">
    <name type="scientific">Ohessyouella blattaphilus</name>
    <dbReference type="NCBI Taxonomy" id="2949333"/>
    <lineage>
        <taxon>Bacteria</taxon>
        <taxon>Bacillati</taxon>
        <taxon>Bacillota</taxon>
        <taxon>Clostridia</taxon>
        <taxon>Lachnospirales</taxon>
        <taxon>Lachnospiraceae</taxon>
        <taxon>Ohessyouella</taxon>
    </lineage>
</organism>
<evidence type="ECO:0000256" key="11">
    <source>
        <dbReference type="ARBA" id="ARBA00023014"/>
    </source>
</evidence>
<evidence type="ECO:0000256" key="1">
    <source>
        <dbReference type="ARBA" id="ARBA00022485"/>
    </source>
</evidence>
<evidence type="ECO:0000256" key="6">
    <source>
        <dbReference type="ARBA" id="ARBA00022801"/>
    </source>
</evidence>
<keyword evidence="12" id="KW-0238">DNA-binding</keyword>
<dbReference type="Gene3D" id="3.90.320.10">
    <property type="match status" value="1"/>
</dbReference>
<proteinExistence type="inferred from homology"/>
<keyword evidence="10" id="KW-0408">Iron</keyword>
<dbReference type="Proteomes" id="UP001523565">
    <property type="component" value="Unassembled WGS sequence"/>
</dbReference>
<evidence type="ECO:0000256" key="4">
    <source>
        <dbReference type="ARBA" id="ARBA00022741"/>
    </source>
</evidence>
<name>A0ABT1EHC4_9FIRM</name>
<keyword evidence="7 17" id="KW-0347">Helicase</keyword>
<feature type="domain" description="Helicase ATP-binding" evidence="16">
    <location>
        <begin position="190"/>
        <end position="448"/>
    </location>
</feature>
<keyword evidence="3" id="KW-0479">Metal-binding</keyword>
<dbReference type="InterPro" id="IPR042493">
    <property type="entry name" value="XPD_DNA_FeS"/>
</dbReference>
<dbReference type="PANTHER" id="PTHR11472">
    <property type="entry name" value="DNA REPAIR DEAD HELICASE RAD3/XP-D SUBFAMILY MEMBER"/>
    <property type="match status" value="1"/>
</dbReference>
<keyword evidence="4" id="KW-0547">Nucleotide-binding</keyword>
<dbReference type="InterPro" id="IPR010614">
    <property type="entry name" value="RAD3-like_helicase_DEAD"/>
</dbReference>
<dbReference type="SMART" id="SM00488">
    <property type="entry name" value="DEXDc2"/>
    <property type="match status" value="1"/>
</dbReference>
<dbReference type="Pfam" id="PF13307">
    <property type="entry name" value="Helicase_C_2"/>
    <property type="match status" value="1"/>
</dbReference>
<dbReference type="Gene3D" id="1.10.275.40">
    <property type="match status" value="1"/>
</dbReference>
<dbReference type="Pfam" id="PF06733">
    <property type="entry name" value="DEAD_2"/>
    <property type="match status" value="1"/>
</dbReference>
<dbReference type="PROSITE" id="PS51193">
    <property type="entry name" value="HELICASE_ATP_BIND_2"/>
    <property type="match status" value="1"/>
</dbReference>
<dbReference type="Gene3D" id="1.10.30.20">
    <property type="entry name" value="Bacterial XPD DNA helicase, FeS cluster domain"/>
    <property type="match status" value="1"/>
</dbReference>
<dbReference type="Gene3D" id="3.40.50.300">
    <property type="entry name" value="P-loop containing nucleotide triphosphate hydrolases"/>
    <property type="match status" value="2"/>
</dbReference>
<keyword evidence="5" id="KW-0227">DNA damage</keyword>
<evidence type="ECO:0000256" key="12">
    <source>
        <dbReference type="ARBA" id="ARBA00023125"/>
    </source>
</evidence>
<dbReference type="InterPro" id="IPR014013">
    <property type="entry name" value="Helic_SF1/SF2_ATP-bd_DinG/Rad3"/>
</dbReference>
<dbReference type="InterPro" id="IPR006555">
    <property type="entry name" value="ATP-dep_Helicase_C"/>
</dbReference>
<keyword evidence="14" id="KW-0413">Isomerase</keyword>
<dbReference type="InterPro" id="IPR045028">
    <property type="entry name" value="DinG/Rad3-like"/>
</dbReference>
<evidence type="ECO:0000256" key="3">
    <source>
        <dbReference type="ARBA" id="ARBA00022723"/>
    </source>
</evidence>
<keyword evidence="11" id="KW-0411">Iron-sulfur</keyword>
<evidence type="ECO:0000256" key="15">
    <source>
        <dbReference type="ARBA" id="ARBA00038058"/>
    </source>
</evidence>
<evidence type="ECO:0000259" key="16">
    <source>
        <dbReference type="PROSITE" id="PS51193"/>
    </source>
</evidence>
<reference evidence="17 18" key="1">
    <citation type="journal article" date="2022" name="Genome Biol. Evol.">
        <title>Host diet, physiology and behaviors set the stage for Lachnospiraceae cladogenesis.</title>
        <authorList>
            <person name="Vera-Ponce De Leon A."/>
            <person name="Schneider M."/>
            <person name="Jahnes B.C."/>
            <person name="Sadowski V."/>
            <person name="Camuy-Velez L.A."/>
            <person name="Duan J."/>
            <person name="Sabree Z.L."/>
        </authorList>
    </citation>
    <scope>NUCLEOTIDE SEQUENCE [LARGE SCALE GENOMIC DNA]</scope>
    <source>
        <strain evidence="17 18">PAL227</strain>
    </source>
</reference>
<evidence type="ECO:0000256" key="9">
    <source>
        <dbReference type="ARBA" id="ARBA00022840"/>
    </source>
</evidence>
<dbReference type="InterPro" id="IPR038726">
    <property type="entry name" value="PDDEXK_AddAB-type"/>
</dbReference>
<evidence type="ECO:0000313" key="17">
    <source>
        <dbReference type="EMBL" id="MCP1110096.1"/>
    </source>
</evidence>
<evidence type="ECO:0000256" key="7">
    <source>
        <dbReference type="ARBA" id="ARBA00022806"/>
    </source>
</evidence>
<keyword evidence="8" id="KW-0269">Exonuclease</keyword>
<dbReference type="InterPro" id="IPR006554">
    <property type="entry name" value="Helicase-like_DEXD_c2"/>
</dbReference>
<dbReference type="InterPro" id="IPR011545">
    <property type="entry name" value="DEAD/DEAH_box_helicase_dom"/>
</dbReference>
<sequence length="790" mass="92078">MSQIEISQKEKPLIRISVRHLVEFLEKEGDLDNRQGSVDMDAMQLGAKIHRKIQKSMGSHYTPEVSLKETFSFDAFELSLEGRADGIFTEDGEIWVDEIKGISKDIASIEAPAHEHLSQAKCYAYIYGRQSEYEKIGVQMTYCQMETEEIRRFTEMYAFQELEDWMKGLLKRYEKWALFRIDHEEERNESIKGLEFPYDYREGQRDVAVSVYRSIAQEKRLFIQAPTGVGKTMATLFPAVKATGEGKGEKIFYLTAKTVTRTVATSAATLLMEQGLRYKTIALTAKEKICLMEECECNPDNCPYAKGHFDRINDAVYDGITTLEVVSREVLEEHAKKWKVCPFELGLDISLWFDLIVCDYNYVFDPNAHLKRFFGEGVSGDYIFLIDEAHNLVERARSMYSSELVKEDVLKIRRKVKDDVKLYRVLDGCNKKLLSLRKECEDYQVLPNANDLYLTVTKLLLEMDRYLEDHRNEKIEDEILEFYFNIRNFLYIYEHLDEDYLIYSEVLKEGSFKVHLFCVNPARMLESYLSKGRATIFFSATFLPIYYYKELLNQDKEAYAIYVNSPFDRSKRLLLQGMDVSTKYSKRGPAMYRKYAQYIIQVAASYAGNYLAFFPSYQFMNAVYEEFKELVSDEVEYALQSSFMSEESREIFLENFEEVRENSFIGFCVMGGIFSEGIDLVEDKLVGAIVIGTGIPQIGRERGLLQEYFDQNGRRGFDYAYLYPGMNKVQQSAGRVIRTEADRGVILLLDERFGRREYQDIFPREWQDIKPCRLEDVTKQLEEFWEGETS</sequence>
<dbReference type="Pfam" id="PF00270">
    <property type="entry name" value="DEAD"/>
    <property type="match status" value="1"/>
</dbReference>